<evidence type="ECO:0000313" key="2">
    <source>
        <dbReference type="EMBL" id="GGO79502.1"/>
    </source>
</evidence>
<evidence type="ECO:0000256" key="1">
    <source>
        <dbReference type="SAM" id="MobiDB-lite"/>
    </source>
</evidence>
<dbReference type="AlphaFoldDB" id="A0A918DRJ4"/>
<sequence length="106" mass="10544">MDLDQLAAGDVGDDVVTGAQAELSGLFGSHADVPGTGKVPRADESVLVPQVEQAADLAYGSCGALSGDGVDRHDEAPLKGRPKVGRGEKRAGPHRKGRAAGGSGGA</sequence>
<feature type="region of interest" description="Disordered" evidence="1">
    <location>
        <begin position="65"/>
        <end position="106"/>
    </location>
</feature>
<proteinExistence type="predicted"/>
<gene>
    <name evidence="2" type="ORF">GCM10012289_63970</name>
</gene>
<reference evidence="2" key="2">
    <citation type="submission" date="2020-09" db="EMBL/GenBank/DDBJ databases">
        <authorList>
            <person name="Sun Q."/>
            <person name="Zhou Y."/>
        </authorList>
    </citation>
    <scope>NUCLEOTIDE SEQUENCE</scope>
    <source>
        <strain evidence="2">CGMCC 4.7368</strain>
    </source>
</reference>
<dbReference type="EMBL" id="BMNH01000028">
    <property type="protein sequence ID" value="GGO79502.1"/>
    <property type="molecule type" value="Genomic_DNA"/>
</dbReference>
<dbReference type="Proteomes" id="UP000646523">
    <property type="component" value="Unassembled WGS sequence"/>
</dbReference>
<accession>A0A918DRJ4</accession>
<protein>
    <submittedName>
        <fullName evidence="2">Uncharacterized protein</fullName>
    </submittedName>
</protein>
<keyword evidence="3" id="KW-1185">Reference proteome</keyword>
<name>A0A918DRJ4_9ACTN</name>
<reference evidence="2" key="1">
    <citation type="journal article" date="2014" name="Int. J. Syst. Evol. Microbiol.">
        <title>Complete genome sequence of Corynebacterium casei LMG S-19264T (=DSM 44701T), isolated from a smear-ripened cheese.</title>
        <authorList>
            <consortium name="US DOE Joint Genome Institute (JGI-PGF)"/>
            <person name="Walter F."/>
            <person name="Albersmeier A."/>
            <person name="Kalinowski J."/>
            <person name="Ruckert C."/>
        </authorList>
    </citation>
    <scope>NUCLEOTIDE SEQUENCE</scope>
    <source>
        <strain evidence="2">CGMCC 4.7368</strain>
    </source>
</reference>
<feature type="compositionally biased region" description="Basic and acidic residues" evidence="1">
    <location>
        <begin position="69"/>
        <end position="78"/>
    </location>
</feature>
<evidence type="ECO:0000313" key="3">
    <source>
        <dbReference type="Proteomes" id="UP000646523"/>
    </source>
</evidence>
<organism evidence="2 3">
    <name type="scientific">Nonomuraea cavernae</name>
    <dbReference type="NCBI Taxonomy" id="2045107"/>
    <lineage>
        <taxon>Bacteria</taxon>
        <taxon>Bacillati</taxon>
        <taxon>Actinomycetota</taxon>
        <taxon>Actinomycetes</taxon>
        <taxon>Streptosporangiales</taxon>
        <taxon>Streptosporangiaceae</taxon>
        <taxon>Nonomuraea</taxon>
    </lineage>
</organism>
<comment type="caution">
    <text evidence="2">The sequence shown here is derived from an EMBL/GenBank/DDBJ whole genome shotgun (WGS) entry which is preliminary data.</text>
</comment>